<comment type="caution">
    <text evidence="2">The sequence shown here is derived from an EMBL/GenBank/DDBJ whole genome shotgun (WGS) entry which is preliminary data.</text>
</comment>
<sequence length="57" mass="6130">MGGCGRVVRRVRERRAMVSRSPPDPYLALGKCVRGGSGEGQQALAAPDQKIDFRASD</sequence>
<keyword evidence="3" id="KW-1185">Reference proteome</keyword>
<reference evidence="3" key="1">
    <citation type="journal article" date="2019" name="Int. J. Syst. Evol. Microbiol.">
        <title>The Global Catalogue of Microorganisms (GCM) 10K type strain sequencing project: providing services to taxonomists for standard genome sequencing and annotation.</title>
        <authorList>
            <consortium name="The Broad Institute Genomics Platform"/>
            <consortium name="The Broad Institute Genome Sequencing Center for Infectious Disease"/>
            <person name="Wu L."/>
            <person name="Ma J."/>
        </authorList>
    </citation>
    <scope>NUCLEOTIDE SEQUENCE [LARGE SCALE GENOMIC DNA]</scope>
    <source>
        <strain evidence="3">JCM 17688</strain>
    </source>
</reference>
<feature type="region of interest" description="Disordered" evidence="1">
    <location>
        <begin position="38"/>
        <end position="57"/>
    </location>
</feature>
<protein>
    <submittedName>
        <fullName evidence="2">Uncharacterized protein</fullName>
    </submittedName>
</protein>
<organism evidence="2 3">
    <name type="scientific">Tsukamurella soli</name>
    <dbReference type="NCBI Taxonomy" id="644556"/>
    <lineage>
        <taxon>Bacteria</taxon>
        <taxon>Bacillati</taxon>
        <taxon>Actinomycetota</taxon>
        <taxon>Actinomycetes</taxon>
        <taxon>Mycobacteriales</taxon>
        <taxon>Tsukamurellaceae</taxon>
        <taxon>Tsukamurella</taxon>
    </lineage>
</organism>
<accession>A0ABP8KK30</accession>
<gene>
    <name evidence="2" type="ORF">GCM10023147_52060</name>
</gene>
<dbReference type="EMBL" id="BAABFR010000198">
    <property type="protein sequence ID" value="GAA4407983.1"/>
    <property type="molecule type" value="Genomic_DNA"/>
</dbReference>
<evidence type="ECO:0000256" key="1">
    <source>
        <dbReference type="SAM" id="MobiDB-lite"/>
    </source>
</evidence>
<evidence type="ECO:0000313" key="3">
    <source>
        <dbReference type="Proteomes" id="UP001500635"/>
    </source>
</evidence>
<name>A0ABP8KK30_9ACTN</name>
<dbReference type="Proteomes" id="UP001500635">
    <property type="component" value="Unassembled WGS sequence"/>
</dbReference>
<evidence type="ECO:0000313" key="2">
    <source>
        <dbReference type="EMBL" id="GAA4407983.1"/>
    </source>
</evidence>
<proteinExistence type="predicted"/>